<dbReference type="PRINTS" id="PR00625">
    <property type="entry name" value="JDOMAIN"/>
</dbReference>
<dbReference type="SUPFAM" id="SSF46565">
    <property type="entry name" value="Chaperone J-domain"/>
    <property type="match status" value="1"/>
</dbReference>
<feature type="region of interest" description="Disordered" evidence="2">
    <location>
        <begin position="743"/>
        <end position="929"/>
    </location>
</feature>
<evidence type="ECO:0000256" key="1">
    <source>
        <dbReference type="ARBA" id="ARBA00023186"/>
    </source>
</evidence>
<dbReference type="CDD" id="cd06257">
    <property type="entry name" value="DnaJ"/>
    <property type="match status" value="1"/>
</dbReference>
<feature type="domain" description="J" evidence="3">
    <location>
        <begin position="3"/>
        <end position="65"/>
    </location>
</feature>
<comment type="caution">
    <text evidence="4">The sequence shown here is derived from an EMBL/GenBank/DDBJ whole genome shotgun (WGS) entry which is preliminary data.</text>
</comment>
<keyword evidence="5" id="KW-1185">Reference proteome</keyword>
<proteinExistence type="predicted"/>
<organism evidence="4 5">
    <name type="scientific">Chlamydomonas incerta</name>
    <dbReference type="NCBI Taxonomy" id="51695"/>
    <lineage>
        <taxon>Eukaryota</taxon>
        <taxon>Viridiplantae</taxon>
        <taxon>Chlorophyta</taxon>
        <taxon>core chlorophytes</taxon>
        <taxon>Chlorophyceae</taxon>
        <taxon>CS clade</taxon>
        <taxon>Chlamydomonadales</taxon>
        <taxon>Chlamydomonadaceae</taxon>
        <taxon>Chlamydomonas</taxon>
    </lineage>
</organism>
<protein>
    <recommendedName>
        <fullName evidence="3">J domain-containing protein</fullName>
    </recommendedName>
</protein>
<dbReference type="InterPro" id="IPR018253">
    <property type="entry name" value="DnaJ_domain_CS"/>
</dbReference>
<dbReference type="InterPro" id="IPR051948">
    <property type="entry name" value="Hsp70_co-chaperone_J-domain"/>
</dbReference>
<dbReference type="PANTHER" id="PTHR44360:SF1">
    <property type="entry name" value="DNAJ HOMOLOG SUBFAMILY B MEMBER 9"/>
    <property type="match status" value="1"/>
</dbReference>
<dbReference type="Gene3D" id="3.40.30.10">
    <property type="entry name" value="Glutaredoxin"/>
    <property type="match status" value="1"/>
</dbReference>
<dbReference type="InterPro" id="IPR036249">
    <property type="entry name" value="Thioredoxin-like_sf"/>
</dbReference>
<feature type="compositionally biased region" description="Gly residues" evidence="2">
    <location>
        <begin position="859"/>
        <end position="873"/>
    </location>
</feature>
<reference evidence="4" key="1">
    <citation type="journal article" date="2020" name="bioRxiv">
        <title>Comparative genomics of Chlamydomonas.</title>
        <authorList>
            <person name="Craig R.J."/>
            <person name="Hasan A.R."/>
            <person name="Ness R.W."/>
            <person name="Keightley P.D."/>
        </authorList>
    </citation>
    <scope>NUCLEOTIDE SEQUENCE</scope>
    <source>
        <strain evidence="4">SAG 7.73</strain>
    </source>
</reference>
<feature type="region of interest" description="Disordered" evidence="2">
    <location>
        <begin position="54"/>
        <end position="86"/>
    </location>
</feature>
<feature type="compositionally biased region" description="Low complexity" evidence="2">
    <location>
        <begin position="743"/>
        <end position="753"/>
    </location>
</feature>
<evidence type="ECO:0000259" key="3">
    <source>
        <dbReference type="PROSITE" id="PS50076"/>
    </source>
</evidence>
<name>A0A835SEB0_CHLIN</name>
<dbReference type="PROSITE" id="PS00636">
    <property type="entry name" value="DNAJ_1"/>
    <property type="match status" value="1"/>
</dbReference>
<dbReference type="GO" id="GO:0005783">
    <property type="term" value="C:endoplasmic reticulum"/>
    <property type="evidence" value="ECO:0007669"/>
    <property type="project" value="TreeGrafter"/>
</dbReference>
<dbReference type="Proteomes" id="UP000650467">
    <property type="component" value="Unassembled WGS sequence"/>
</dbReference>
<dbReference type="PROSITE" id="PS50076">
    <property type="entry name" value="DNAJ_2"/>
    <property type="match status" value="1"/>
</dbReference>
<dbReference type="SUPFAM" id="SSF52833">
    <property type="entry name" value="Thioredoxin-like"/>
    <property type="match status" value="1"/>
</dbReference>
<dbReference type="GO" id="GO:0051087">
    <property type="term" value="F:protein-folding chaperone binding"/>
    <property type="evidence" value="ECO:0007669"/>
    <property type="project" value="TreeGrafter"/>
</dbReference>
<dbReference type="GO" id="GO:0036503">
    <property type="term" value="P:ERAD pathway"/>
    <property type="evidence" value="ECO:0007669"/>
    <property type="project" value="TreeGrafter"/>
</dbReference>
<dbReference type="OrthoDB" id="541671at2759"/>
<dbReference type="AlphaFoldDB" id="A0A835SEB0"/>
<sequence length="929" mass="96994">MKDPYKVLGVTKDADADAIKRAYKKLALKYHPDKNPKGQGKFIEIQHAYEVLSDSDKKRDYDEGGGAGGGHHRHQQHHQQYQQYQRYQEQQQRQYEYYQQQQQQRERHFHSLLPSNTSFVTSSNVRNLIFSGNRPWILMLYAETVPACKEFSPIWEALWRSLGGVIANGGNRDGAVVGLGRVHVRDQRTLVSWIMRAGSTFTSPGSVSDGDLPLLVAVPRGCDEAACFLRYRGPLRLSALQDFAADKLLRLPRIPQLEPQTAPAFLVRASPYKVVVVAFGRAGGSGSFALRSLASRQKDMLTVTRGHVQEGNAQQAAAWQQALGLSSPPAAGTLVFLRGPGTAPKMVPLPAGKSGVEDMLQVIDDTGALWQEVPPLRPSTGASLGCLWGRSAAASGRSMIDTCVLAVGPGGGPASALEEGRRRMALLGRLLAAGTSQRDPTVSSAATAYMAGRLRLTWFDSNRQHELCTWFLSSGGGGALRPTTTTMPPGSNAAGRAAAVNAANAAAAAKAPELLRSMCGPGRWDVLGRVKQAAQAAAAAAATAAGRPDLAARAAPARGSVHLIVLRPSIDQSSWFRGAGAHHTRNGKRVFLYAVNSDFDLAAPAAPAGSVSGSASGSGSYGDADLVKLAMWINAMHADPDRAMHASPAFPPPLQADDEPGALEYVAGRLYEAGRAALEFVMQAGGLSDDGSAPLSSEMQWANLAIAVVALLFAHYAIFGGGGGGAGRQAGAARRPSAALRRAAAATAAAGGATVSQPPAESQPREARRGSGDGAGGTEEREERQAGGAGRGVAGQAAEQPRGRPAEPVVVNRRALSPSWQTGRRADDDRDGDGGAAAAAVGSGKEELGGPTAPRPHKSGGGEAGSGAGVGDKGAGRGEAAAGSTVSSEDAEVLDVVGGSDTEGVRVADTQPNSGDLAPEDSWEHVEER</sequence>
<evidence type="ECO:0000313" key="5">
    <source>
        <dbReference type="Proteomes" id="UP000650467"/>
    </source>
</evidence>
<dbReference type="EMBL" id="JAEHOC010000053">
    <property type="protein sequence ID" value="KAG2425692.1"/>
    <property type="molecule type" value="Genomic_DNA"/>
</dbReference>
<dbReference type="SMART" id="SM00271">
    <property type="entry name" value="DnaJ"/>
    <property type="match status" value="1"/>
</dbReference>
<dbReference type="GO" id="GO:0051787">
    <property type="term" value="F:misfolded protein binding"/>
    <property type="evidence" value="ECO:0007669"/>
    <property type="project" value="TreeGrafter"/>
</dbReference>
<dbReference type="InterPro" id="IPR036869">
    <property type="entry name" value="J_dom_sf"/>
</dbReference>
<dbReference type="Pfam" id="PF00226">
    <property type="entry name" value="DnaJ"/>
    <property type="match status" value="1"/>
</dbReference>
<gene>
    <name evidence="4" type="ORF">HXX76_013534</name>
</gene>
<dbReference type="PANTHER" id="PTHR44360">
    <property type="entry name" value="DNAJ HOMOLOG SUBFAMILY B MEMBER 9"/>
    <property type="match status" value="1"/>
</dbReference>
<keyword evidence="1" id="KW-0143">Chaperone</keyword>
<dbReference type="Gene3D" id="1.10.287.110">
    <property type="entry name" value="DnaJ domain"/>
    <property type="match status" value="1"/>
</dbReference>
<evidence type="ECO:0000256" key="2">
    <source>
        <dbReference type="SAM" id="MobiDB-lite"/>
    </source>
</evidence>
<accession>A0A835SEB0</accession>
<dbReference type="InterPro" id="IPR001623">
    <property type="entry name" value="DnaJ_domain"/>
</dbReference>
<evidence type="ECO:0000313" key="4">
    <source>
        <dbReference type="EMBL" id="KAG2425692.1"/>
    </source>
</evidence>